<protein>
    <submittedName>
        <fullName evidence="1">Uncharacterized protein</fullName>
    </submittedName>
</protein>
<proteinExistence type="predicted"/>
<dbReference type="AlphaFoldDB" id="A0A8S1LAU6"/>
<dbReference type="Proteomes" id="UP000692954">
    <property type="component" value="Unassembled WGS sequence"/>
</dbReference>
<evidence type="ECO:0000313" key="1">
    <source>
        <dbReference type="EMBL" id="CAD8062703.1"/>
    </source>
</evidence>
<name>A0A8S1LAU6_9CILI</name>
<accession>A0A8S1LAU6</accession>
<keyword evidence="2" id="KW-1185">Reference proteome</keyword>
<reference evidence="1" key="1">
    <citation type="submission" date="2021-01" db="EMBL/GenBank/DDBJ databases">
        <authorList>
            <consortium name="Genoscope - CEA"/>
            <person name="William W."/>
        </authorList>
    </citation>
    <scope>NUCLEOTIDE SEQUENCE</scope>
</reference>
<organism evidence="1 2">
    <name type="scientific">Paramecium sonneborni</name>
    <dbReference type="NCBI Taxonomy" id="65129"/>
    <lineage>
        <taxon>Eukaryota</taxon>
        <taxon>Sar</taxon>
        <taxon>Alveolata</taxon>
        <taxon>Ciliophora</taxon>
        <taxon>Intramacronucleata</taxon>
        <taxon>Oligohymenophorea</taxon>
        <taxon>Peniculida</taxon>
        <taxon>Parameciidae</taxon>
        <taxon>Paramecium</taxon>
    </lineage>
</organism>
<evidence type="ECO:0000313" key="2">
    <source>
        <dbReference type="Proteomes" id="UP000692954"/>
    </source>
</evidence>
<sequence length="68" mass="8315">MKCELQKEFLDISDELKQQMEIEKNDLIHIQMELYLFLTNTYFEMVIVTKRMTFQKDVQVVQLPRQCK</sequence>
<gene>
    <name evidence="1" type="ORF">PSON_ATCC_30995.1.T0170002</name>
</gene>
<comment type="caution">
    <text evidence="1">The sequence shown here is derived from an EMBL/GenBank/DDBJ whole genome shotgun (WGS) entry which is preliminary data.</text>
</comment>
<dbReference type="EMBL" id="CAJJDN010000017">
    <property type="protein sequence ID" value="CAD8062703.1"/>
    <property type="molecule type" value="Genomic_DNA"/>
</dbReference>